<protein>
    <submittedName>
        <fullName evidence="2">Uncharacterized protein</fullName>
    </submittedName>
</protein>
<name>A0A2G8S5B1_9APHY</name>
<accession>A0A2G8S5B1</accession>
<dbReference type="AlphaFoldDB" id="A0A2G8S5B1"/>
<feature type="compositionally biased region" description="Low complexity" evidence="1">
    <location>
        <begin position="97"/>
        <end position="111"/>
    </location>
</feature>
<proteinExistence type="predicted"/>
<feature type="region of interest" description="Disordered" evidence="1">
    <location>
        <begin position="21"/>
        <end position="160"/>
    </location>
</feature>
<gene>
    <name evidence="2" type="ORF">GSI_09010</name>
</gene>
<evidence type="ECO:0000256" key="1">
    <source>
        <dbReference type="SAM" id="MobiDB-lite"/>
    </source>
</evidence>
<sequence>MRSLNLPTAAIDDHPIISISVLTGTDNDNPSPFANPAEANDPPPPSISDANQGPQADAPPDTPTPIPSTNTDSISLVSSSTVPPSYHTQHSSRDLQFFPVSPSVPLPLRSPQEPPTPPPALVPERRPRQSRVRGPRSRGASQTLPRSMAVDPPPRRSPAP</sequence>
<comment type="caution">
    <text evidence="2">The sequence shown here is derived from an EMBL/GenBank/DDBJ whole genome shotgun (WGS) entry which is preliminary data.</text>
</comment>
<feature type="compositionally biased region" description="Pro residues" evidence="1">
    <location>
        <begin position="112"/>
        <end position="121"/>
    </location>
</feature>
<feature type="compositionally biased region" description="Polar residues" evidence="1">
    <location>
        <begin position="76"/>
        <end position="89"/>
    </location>
</feature>
<feature type="compositionally biased region" description="Polar residues" evidence="1">
    <location>
        <begin position="21"/>
        <end position="30"/>
    </location>
</feature>
<reference evidence="2 3" key="1">
    <citation type="journal article" date="2015" name="Sci. Rep.">
        <title>Chromosome-level genome map provides insights into diverse defense mechanisms in the medicinal fungus Ganoderma sinense.</title>
        <authorList>
            <person name="Zhu Y."/>
            <person name="Xu J."/>
            <person name="Sun C."/>
            <person name="Zhou S."/>
            <person name="Xu H."/>
            <person name="Nelson D.R."/>
            <person name="Qian J."/>
            <person name="Song J."/>
            <person name="Luo H."/>
            <person name="Xiang L."/>
            <person name="Li Y."/>
            <person name="Xu Z."/>
            <person name="Ji A."/>
            <person name="Wang L."/>
            <person name="Lu S."/>
            <person name="Hayward A."/>
            <person name="Sun W."/>
            <person name="Li X."/>
            <person name="Schwartz D.C."/>
            <person name="Wang Y."/>
            <person name="Chen S."/>
        </authorList>
    </citation>
    <scope>NUCLEOTIDE SEQUENCE [LARGE SCALE GENOMIC DNA]</scope>
    <source>
        <strain evidence="2 3">ZZ0214-1</strain>
    </source>
</reference>
<feature type="compositionally biased region" description="Pro residues" evidence="1">
    <location>
        <begin position="151"/>
        <end position="160"/>
    </location>
</feature>
<organism evidence="2 3">
    <name type="scientific">Ganoderma sinense ZZ0214-1</name>
    <dbReference type="NCBI Taxonomy" id="1077348"/>
    <lineage>
        <taxon>Eukaryota</taxon>
        <taxon>Fungi</taxon>
        <taxon>Dikarya</taxon>
        <taxon>Basidiomycota</taxon>
        <taxon>Agaricomycotina</taxon>
        <taxon>Agaricomycetes</taxon>
        <taxon>Polyporales</taxon>
        <taxon>Polyporaceae</taxon>
        <taxon>Ganoderma</taxon>
    </lineage>
</organism>
<evidence type="ECO:0000313" key="3">
    <source>
        <dbReference type="Proteomes" id="UP000230002"/>
    </source>
</evidence>
<dbReference type="Proteomes" id="UP000230002">
    <property type="component" value="Unassembled WGS sequence"/>
</dbReference>
<keyword evidence="3" id="KW-1185">Reference proteome</keyword>
<evidence type="ECO:0000313" key="2">
    <source>
        <dbReference type="EMBL" id="PIL28963.1"/>
    </source>
</evidence>
<dbReference type="EMBL" id="AYKW01000023">
    <property type="protein sequence ID" value="PIL28963.1"/>
    <property type="molecule type" value="Genomic_DNA"/>
</dbReference>